<feature type="compositionally biased region" description="Low complexity" evidence="1">
    <location>
        <begin position="1103"/>
        <end position="1118"/>
    </location>
</feature>
<evidence type="ECO:0000256" key="1">
    <source>
        <dbReference type="SAM" id="MobiDB-lite"/>
    </source>
</evidence>
<feature type="region of interest" description="Disordered" evidence="1">
    <location>
        <begin position="1421"/>
        <end position="1448"/>
    </location>
</feature>
<dbReference type="Pfam" id="PF25547">
    <property type="entry name" value="WXG100_2"/>
    <property type="match status" value="1"/>
</dbReference>
<accession>A0ABW1KMW4</accession>
<dbReference type="RefSeq" id="WP_377431470.1">
    <property type="nucleotide sequence ID" value="NZ_JBHSPR010000056.1"/>
</dbReference>
<feature type="compositionally biased region" description="Low complexity" evidence="1">
    <location>
        <begin position="711"/>
        <end position="728"/>
    </location>
</feature>
<evidence type="ECO:0000313" key="3">
    <source>
        <dbReference type="EMBL" id="MFC6022188.1"/>
    </source>
</evidence>
<feature type="region of interest" description="Disordered" evidence="1">
    <location>
        <begin position="875"/>
        <end position="903"/>
    </location>
</feature>
<sequence>MDLPEPPDPSGLWEEVKALANPWPQDSETQAYALADALDAAAGVIERANLDVQAIARQVPGVWIDEAGFAFAETLRVLDADHLPLVLALRQLALGAREYGQVIRETKISIWLEIGANAAMFVALLPIPGASSLVAARVAGRLATLVAERAGQVAASGPLQAAKHAAVQSVLGAGSEIGNEAATQLISMATGTRDRLDVKDVVIAGVAGAGGEVLGDALRRVATGAIIDTVQRGLERVGMPSPVASHPAIAAEAVVNNGLTSTTTGYAAEKAVNGEWAALADVDGYVGAVRDGGLSAGVMGAGAANSLHLGMQLHQLGAAPSTGPAVGTGSTTLPADGNPPSPQTAAPPSNQVAGPPPPHQAATPPPSNQPVTTPSNHAVTPPPHQGVTPPPHQGVIPPSNQGVTPPLSDGGSVEQDPGRQEQGAPPATSTAPATNAPDAGIRSSMPSDAGPTGSGASAPVRSETAAGPTVTPYQPSGVEATAPHSGTATPSSASGATAASGAADALGAGDGPMGTASDGGTPLTGPAAANPAGPIAAPIAHTAAHPTGLGGAPAAGGPPAGHSPVVPAGPGAGTAAPVGTAASATAGPAITGPGPAAGIAPSTAAGPTGPTAIGSSTPTGPATTSTAAAPANPAPANPSAAGAPTVVPAGPATSPTDPQRGSGTGRGRHGTAASSPDPDRGGDDRQGELFAETASAGSTEPTTVGMPAGPGSAAVRALASGAPAARPGADPPAPRTPPTHTRVAGPPGPTGRAADPDTAIPATVDATAPRPGHPNPPEPEPEGSEPDRAAFNLALDDVLPRLDNWFASLRREGDALVAVTTDGRHARSVPPVLDPGNHPSVEAYQRAVARAVLHELSTAAVRPATPGARVVRAAPITGGSGTAPASPDPRRIAGPGAEGPGRGNGFAELADEHARLGDALDAELARHGLRRDPDSDLVRGATLDGQDPRGVLAGALAARAFGGADLRTELGRRLPGAWFTPLRDGLADLPPDRARQVLATEVRAVLDTLARTAPGATAYLLVTDAAGAQRGYALLDRPQDGQRIVLGYDPQTGREAPLTDGAADAVPIGQFLAALSPARAEVLVLDARPMSWDDPRVPDAARALRAGRQAAEAAGRLGVRPATSTEGHRADRPRTALSRRRASRHLVTSAHSGSHVDNSHTATTLPGAPAHAGPVDPEGVFGELLRALRAHGSPVTDATSFAAVLRLPGRPPLRFRVGTPPEGQRSHRTDVVIDGETFTEVVVSADPPAGPTRGRWVDRVVGHELDEDAALRNEGFVARAKAKLRSSAGGPAHPDALRRGADPSLAELSPHDVGHRTELRFLVAELRAAPAESVDDIEVELGLLLDHLGIGRPHPDDPDAEYSDRRLAMLGLTDDELAAVHPLLPDYAGWRSMGRRVAHMERTGEVGSIEAGDGTTVTVRFSRRPDQDGTGFTVRPPEPLPGPDGVPARDPDGQVRMAPAEVIFDRQADVRELARDVVERLRTEVEPPTFVPWMSRVLSSPESRVNTSADSIRLARAYHSARTAIEDGLAAVDGHRLFLRQPAWPIGPPWHGEGHVVWVDRSRQERPADEGPLAVELRFGPLPAGQAYRVDPVADPGPGRTRQVRVVVADVVRPDHLTATVAEAVVRAVETVMHGDDAGVRAAAELAQRMGDRNLVVGNLARAGLLSDQPGSRKRVKELRNWLAGMADPTIPLRMFDTGAVRGGDATLQSLRWALDTAAESFTPDAVAGAGIHDLRHRVATVRVDDARYQVPIKVTRPNRRGYAVRLEPDPNAPHGYRLLVRSDASEAAILVETAGALAQFGTLAPAANSGQTVDEAAKRVARKAARDARVEVLTSLYRVATRAERIMIDRYVEATVPRRLHAAIHLRLSEVAGRRGIKIDGPLVARVGRKPYWPAMLRRLVSSVGSGGNSMVVGEEFGRDPSGIMTSVVSGVASSIFQADADSRLGSALPTVRLVADTDKSLVKEAGNPPGRERGDPITKNVKKRTPAALAGTTATAAIQSRNGDVEKTVGGSSITLLASLLQAVADKAADPREFDAVRKRDALEKQEPDTVRNLGAKNVYHRVRKLYDENPTLDRQLEHELRAALTHLEQAIQESVDEVSDKLAALARRRSVVVQPARHLWNRTGGRVSDSWRFQSPPGMTYELVHLPKARAALPVNPLRVGSQHALMQVASLYLGFATTPQLLTANMLMQAGRGLGYGAGWTPLSAWEAGDKTAAASARALYQLRESKQMIDELLSGDRHPENHLGVPSGRLAIVKQVIQDRSATVLEGENGRVGIPQEQSGRSQSVKHVTGFVGGVAAATPLLWAGIPIGDELVWLVGQVGYTALYALGEGVMRVATPIIKQIDAETQLQAEAARLPFTPLEVAQDVTRMARQAAEATEEITSMPVPDDTPTASLGSRFARGTVRAGLGGARLFAAGTALRPGDNPPGPLLLNRQDAVQVNLLVEHARYLDRVAAAEQDDQRVPVGLNPVMLRGYLRHGMEDLGLLVEQAGSAARWEAVVRDARLRFGLDLDAETELGTLRADPEGWGTDESWDRVREWLDRQHDGDKVGYGVTRALDVMTRKGWFSSDPGTPGGPRQLRLAPEDTVRVGTEHGRFELRVRSRQNGPDGGLAVLEPQPDGPHGLYVDPEVIADPDRLAVVLHGAVNTWLVDRFRGAAALVIHDPGERIPAP</sequence>
<reference evidence="4" key="1">
    <citation type="journal article" date="2019" name="Int. J. Syst. Evol. Microbiol.">
        <title>The Global Catalogue of Microorganisms (GCM) 10K type strain sequencing project: providing services to taxonomists for standard genome sequencing and annotation.</title>
        <authorList>
            <consortium name="The Broad Institute Genomics Platform"/>
            <consortium name="The Broad Institute Genome Sequencing Center for Infectious Disease"/>
            <person name="Wu L."/>
            <person name="Ma J."/>
        </authorList>
    </citation>
    <scope>NUCLEOTIDE SEQUENCE [LARGE SCALE GENOMIC DNA]</scope>
    <source>
        <strain evidence="4">ZS-35-S2</strain>
    </source>
</reference>
<organism evidence="3 4">
    <name type="scientific">Plantactinospora solaniradicis</name>
    <dbReference type="NCBI Taxonomy" id="1723736"/>
    <lineage>
        <taxon>Bacteria</taxon>
        <taxon>Bacillati</taxon>
        <taxon>Actinomycetota</taxon>
        <taxon>Actinomycetes</taxon>
        <taxon>Micromonosporales</taxon>
        <taxon>Micromonosporaceae</taxon>
        <taxon>Plantactinospora</taxon>
    </lineage>
</organism>
<feature type="region of interest" description="Disordered" evidence="1">
    <location>
        <begin position="1103"/>
        <end position="1176"/>
    </location>
</feature>
<dbReference type="Proteomes" id="UP001596203">
    <property type="component" value="Unassembled WGS sequence"/>
</dbReference>
<feature type="region of interest" description="Disordered" evidence="1">
    <location>
        <begin position="1285"/>
        <end position="1309"/>
    </location>
</feature>
<evidence type="ECO:0000259" key="2">
    <source>
        <dbReference type="Pfam" id="PF25547"/>
    </source>
</evidence>
<feature type="compositionally biased region" description="Low complexity" evidence="1">
    <location>
        <begin position="519"/>
        <end position="547"/>
    </location>
</feature>
<feature type="compositionally biased region" description="Low complexity" evidence="1">
    <location>
        <begin position="480"/>
        <end position="507"/>
    </location>
</feature>
<feature type="compositionally biased region" description="Low complexity" evidence="1">
    <location>
        <begin position="637"/>
        <end position="655"/>
    </location>
</feature>
<feature type="region of interest" description="Disordered" evidence="1">
    <location>
        <begin position="319"/>
        <end position="787"/>
    </location>
</feature>
<feature type="compositionally biased region" description="Pro residues" evidence="1">
    <location>
        <begin position="380"/>
        <end position="392"/>
    </location>
</feature>
<evidence type="ECO:0000313" key="4">
    <source>
        <dbReference type="Proteomes" id="UP001596203"/>
    </source>
</evidence>
<feature type="compositionally biased region" description="Polar residues" evidence="1">
    <location>
        <begin position="1149"/>
        <end position="1164"/>
    </location>
</feature>
<feature type="compositionally biased region" description="Polar residues" evidence="1">
    <location>
        <begin position="369"/>
        <end position="378"/>
    </location>
</feature>
<feature type="compositionally biased region" description="Pro residues" evidence="1">
    <location>
        <begin position="354"/>
        <end position="368"/>
    </location>
</feature>
<feature type="compositionally biased region" description="Polar residues" evidence="1">
    <location>
        <begin position="343"/>
        <end position="352"/>
    </location>
</feature>
<protein>
    <recommendedName>
        <fullName evidence="2">Outer membrane channel protein CpnT-like N-terminal domain-containing protein</fullName>
    </recommendedName>
</protein>
<name>A0ABW1KMW4_9ACTN</name>
<keyword evidence="4" id="KW-1185">Reference proteome</keyword>
<dbReference type="InterPro" id="IPR057746">
    <property type="entry name" value="CpnT-like_N"/>
</dbReference>
<dbReference type="EMBL" id="JBHSPR010000056">
    <property type="protein sequence ID" value="MFC6022188.1"/>
    <property type="molecule type" value="Genomic_DNA"/>
</dbReference>
<proteinExistence type="predicted"/>
<gene>
    <name evidence="3" type="ORF">ACFP2T_39280</name>
</gene>
<feature type="compositionally biased region" description="Basic and acidic residues" evidence="1">
    <location>
        <begin position="677"/>
        <end position="687"/>
    </location>
</feature>
<feature type="compositionally biased region" description="Low complexity" evidence="1">
    <location>
        <begin position="555"/>
        <end position="631"/>
    </location>
</feature>
<feature type="domain" description="Outer membrane channel protein CpnT-like N-terminal" evidence="2">
    <location>
        <begin position="3"/>
        <end position="149"/>
    </location>
</feature>
<comment type="caution">
    <text evidence="3">The sequence shown here is derived from an EMBL/GenBank/DDBJ whole genome shotgun (WGS) entry which is preliminary data.</text>
</comment>
<feature type="compositionally biased region" description="Low complexity" evidence="1">
    <location>
        <begin position="424"/>
        <end position="439"/>
    </location>
</feature>